<keyword evidence="2" id="KW-1185">Reference proteome</keyword>
<accession>A0A2P8H3B9</accession>
<sequence>MFNLAIKEYKVKTSEKEKLEEILSLFSEVKIIGESKERDDEETDLAVRKEKKRRYKELAGKALDLGDNIEELNRLSNREGAWREEED</sequence>
<gene>
    <name evidence="1" type="ORF">B0H99_104171</name>
</gene>
<protein>
    <submittedName>
        <fullName evidence="1">Uncharacterized protein</fullName>
    </submittedName>
</protein>
<organism evidence="1 2">
    <name type="scientific">Planomicrobium soli</name>
    <dbReference type="NCBI Taxonomy" id="1176648"/>
    <lineage>
        <taxon>Bacteria</taxon>
        <taxon>Bacillati</taxon>
        <taxon>Bacillota</taxon>
        <taxon>Bacilli</taxon>
        <taxon>Bacillales</taxon>
        <taxon>Caryophanaceae</taxon>
        <taxon>Planomicrobium</taxon>
    </lineage>
</organism>
<proteinExistence type="predicted"/>
<dbReference type="Proteomes" id="UP000242682">
    <property type="component" value="Unassembled WGS sequence"/>
</dbReference>
<evidence type="ECO:0000313" key="1">
    <source>
        <dbReference type="EMBL" id="PSL40709.1"/>
    </source>
</evidence>
<comment type="caution">
    <text evidence="1">The sequence shown here is derived from an EMBL/GenBank/DDBJ whole genome shotgun (WGS) entry which is preliminary data.</text>
</comment>
<reference evidence="1 2" key="1">
    <citation type="submission" date="2018-03" db="EMBL/GenBank/DDBJ databases">
        <title>Genomic Encyclopedia of Type Strains, Phase III (KMG-III): the genomes of soil and plant-associated and newly described type strains.</title>
        <authorList>
            <person name="Whitman W."/>
        </authorList>
    </citation>
    <scope>NUCLEOTIDE SEQUENCE [LARGE SCALE GENOMIC DNA]</scope>
    <source>
        <strain evidence="1 2">CGMCC 1.12259</strain>
    </source>
</reference>
<evidence type="ECO:0000313" key="2">
    <source>
        <dbReference type="Proteomes" id="UP000242682"/>
    </source>
</evidence>
<dbReference type="AlphaFoldDB" id="A0A2P8H3B9"/>
<dbReference type="EMBL" id="PYAT01000004">
    <property type="protein sequence ID" value="PSL40709.1"/>
    <property type="molecule type" value="Genomic_DNA"/>
</dbReference>
<name>A0A2P8H3B9_9BACL</name>